<reference evidence="1 2" key="1">
    <citation type="journal article" date="2010" name="Nature">
        <title>The Ectocarpus genome and the independent evolution of multicellularity in brown algae.</title>
        <authorList>
            <person name="Cock J.M."/>
            <person name="Sterck L."/>
            <person name="Rouze P."/>
            <person name="Scornet D."/>
            <person name="Allen A.E."/>
            <person name="Amoutzias G."/>
            <person name="Anthouard V."/>
            <person name="Artiguenave F."/>
            <person name="Aury J.M."/>
            <person name="Badger J.H."/>
            <person name="Beszteri B."/>
            <person name="Billiau K."/>
            <person name="Bonnet E."/>
            <person name="Bothwell J.H."/>
            <person name="Bowler C."/>
            <person name="Boyen C."/>
            <person name="Brownlee C."/>
            <person name="Carrano C.J."/>
            <person name="Charrier B."/>
            <person name="Cho G.Y."/>
            <person name="Coelho S.M."/>
            <person name="Collen J."/>
            <person name="Corre E."/>
            <person name="Da Silva C."/>
            <person name="Delage L."/>
            <person name="Delaroque N."/>
            <person name="Dittami S.M."/>
            <person name="Doulbeau S."/>
            <person name="Elias M."/>
            <person name="Farnham G."/>
            <person name="Gachon C.M."/>
            <person name="Gschloessl B."/>
            <person name="Heesch S."/>
            <person name="Jabbari K."/>
            <person name="Jubin C."/>
            <person name="Kawai H."/>
            <person name="Kimura K."/>
            <person name="Kloareg B."/>
            <person name="Kupper F.C."/>
            <person name="Lang D."/>
            <person name="Le Bail A."/>
            <person name="Leblanc C."/>
            <person name="Lerouge P."/>
            <person name="Lohr M."/>
            <person name="Lopez P.J."/>
            <person name="Martens C."/>
            <person name="Maumus F."/>
            <person name="Michel G."/>
            <person name="Miranda-Saavedra D."/>
            <person name="Morales J."/>
            <person name="Moreau H."/>
            <person name="Motomura T."/>
            <person name="Nagasato C."/>
            <person name="Napoli C.A."/>
            <person name="Nelson D.R."/>
            <person name="Nyvall-Collen P."/>
            <person name="Peters A.F."/>
            <person name="Pommier C."/>
            <person name="Potin P."/>
            <person name="Poulain J."/>
            <person name="Quesneville H."/>
            <person name="Read B."/>
            <person name="Rensing S.A."/>
            <person name="Ritter A."/>
            <person name="Rousvoal S."/>
            <person name="Samanta M."/>
            <person name="Samson G."/>
            <person name="Schroeder D.C."/>
            <person name="Segurens B."/>
            <person name="Strittmatter M."/>
            <person name="Tonon T."/>
            <person name="Tregear J.W."/>
            <person name="Valentin K."/>
            <person name="von Dassow P."/>
            <person name="Yamagishi T."/>
            <person name="Van de Peer Y."/>
            <person name="Wincker P."/>
        </authorList>
    </citation>
    <scope>NUCLEOTIDE SEQUENCE [LARGE SCALE GENOMIC DNA]</scope>
    <source>
        <strain evidence="2">Ec32 / CCAP1310/4</strain>
    </source>
</reference>
<dbReference type="InterPro" id="IPR036116">
    <property type="entry name" value="FN3_sf"/>
</dbReference>
<dbReference type="EMBL" id="FN648730">
    <property type="protein sequence ID" value="CBN80333.1"/>
    <property type="molecule type" value="Genomic_DNA"/>
</dbReference>
<keyword evidence="2" id="KW-1185">Reference proteome</keyword>
<dbReference type="Proteomes" id="UP000002630">
    <property type="component" value="Linkage Group LG16"/>
</dbReference>
<dbReference type="InterPro" id="IPR013783">
    <property type="entry name" value="Ig-like_fold"/>
</dbReference>
<dbReference type="InterPro" id="IPR003961">
    <property type="entry name" value="FN3_dom"/>
</dbReference>
<accession>D8LP62</accession>
<organism evidence="1 2">
    <name type="scientific">Ectocarpus siliculosus</name>
    <name type="common">Brown alga</name>
    <name type="synonym">Conferva siliculosa</name>
    <dbReference type="NCBI Taxonomy" id="2880"/>
    <lineage>
        <taxon>Eukaryota</taxon>
        <taxon>Sar</taxon>
        <taxon>Stramenopiles</taxon>
        <taxon>Ochrophyta</taxon>
        <taxon>PX clade</taxon>
        <taxon>Phaeophyceae</taxon>
        <taxon>Ectocarpales</taxon>
        <taxon>Ectocarpaceae</taxon>
        <taxon>Ectocarpus</taxon>
    </lineage>
</organism>
<dbReference type="Gene3D" id="2.60.40.10">
    <property type="entry name" value="Immunoglobulins"/>
    <property type="match status" value="1"/>
</dbReference>
<dbReference type="CDD" id="cd00063">
    <property type="entry name" value="FN3"/>
    <property type="match status" value="1"/>
</dbReference>
<sequence length="498" mass="55088">MIRVRDLRHRSLVLSFDAVVGAVSFKLTVQKLGGVEKTVAEGTETQYAVDRLEPNTQHRLRVYARVAGSEKYELRFETLVTTPWANFDDLGPDELRHVSMFAGGFDTNHAALNEVACLPSPNQYRTLPDADGICGPTAPTLDPSTGCCIGEADGDELSFLQALETAYDEVTDRRVVGGSVEYAVNWIRVNNRQSVGNGNHVQIGQQTPWKETFLKLLFAGGVRKPLNGFMVHYNGNAVVVLGSFWVKPDDVEMKEWMSDTGVNGQLRVVVSAGMQLAVPYVTRARDTQYLSSRVPGQELEYFDVTELSTVLSSPDCGFRGRCSIDFVARPCAINRQRHSSALKFIADVMTAMVQNRDIYDCVISLRHVRDGGSHLPPATVDHLELIRDSELGFFDKTDRCITIARRVLGNLRTIVNTLGVEPTPGTTIVRYTDQTSPSFDFQLSVRGEVVGPGVGRVVVRKSRCPVSGTRFWTGTTRVVDGRAYPMYNTRDLSGVRNS</sequence>
<evidence type="ECO:0000313" key="2">
    <source>
        <dbReference type="Proteomes" id="UP000002630"/>
    </source>
</evidence>
<protein>
    <submittedName>
        <fullName evidence="1">EsV-1-25</fullName>
    </submittedName>
</protein>
<dbReference type="SUPFAM" id="SSF49265">
    <property type="entry name" value="Fibronectin type III"/>
    <property type="match status" value="1"/>
</dbReference>
<dbReference type="EMBL" id="FN649741">
    <property type="protein sequence ID" value="CBN80333.1"/>
    <property type="molecule type" value="Genomic_DNA"/>
</dbReference>
<proteinExistence type="predicted"/>
<gene>
    <name evidence="1" type="ORF">Esi_0052_0210</name>
</gene>
<name>D8LP62_ECTSI</name>
<evidence type="ECO:0000313" key="1">
    <source>
        <dbReference type="EMBL" id="CBN80333.1"/>
    </source>
</evidence>
<dbReference type="AlphaFoldDB" id="D8LP62"/>
<dbReference type="InParanoid" id="D8LP62"/>